<keyword evidence="2" id="KW-1185">Reference proteome</keyword>
<reference evidence="2" key="1">
    <citation type="journal article" date="2020" name="Nat. Genet.">
        <title>Genomic diversifications of five Gossypium allopolyploid species and their impact on cotton improvement.</title>
        <authorList>
            <person name="Chen Z.J."/>
            <person name="Sreedasyam A."/>
            <person name="Ando A."/>
            <person name="Song Q."/>
            <person name="De Santiago L.M."/>
            <person name="Hulse-Kemp A.M."/>
            <person name="Ding M."/>
            <person name="Ye W."/>
            <person name="Kirkbride R.C."/>
            <person name="Jenkins J."/>
            <person name="Plott C."/>
            <person name="Lovell J."/>
            <person name="Lin Y.M."/>
            <person name="Vaughn R."/>
            <person name="Liu B."/>
            <person name="Simpson S."/>
            <person name="Scheffler B.E."/>
            <person name="Wen L."/>
            <person name="Saski C.A."/>
            <person name="Grover C.E."/>
            <person name="Hu G."/>
            <person name="Conover J.L."/>
            <person name="Carlson J.W."/>
            <person name="Shu S."/>
            <person name="Boston L.B."/>
            <person name="Williams M."/>
            <person name="Peterson D.G."/>
            <person name="McGee K."/>
            <person name="Jones D.C."/>
            <person name="Wendel J.F."/>
            <person name="Stelly D.M."/>
            <person name="Grimwood J."/>
            <person name="Schmutz J."/>
        </authorList>
    </citation>
    <scope>NUCLEOTIDE SEQUENCE [LARGE SCALE GENOMIC DNA]</scope>
    <source>
        <strain evidence="2">cv. TM-1</strain>
    </source>
</reference>
<dbReference type="PANTHER" id="PTHR34482">
    <property type="entry name" value="DNA DAMAGE-INDUCIBLE PROTEIN 1-LIKE"/>
    <property type="match status" value="1"/>
</dbReference>
<gene>
    <name evidence="3" type="primary">LOC121228058</name>
</gene>
<dbReference type="Proteomes" id="UP000818029">
    <property type="component" value="Chromosome A04"/>
</dbReference>
<evidence type="ECO:0000259" key="1">
    <source>
        <dbReference type="Pfam" id="PF03732"/>
    </source>
</evidence>
<dbReference type="InterPro" id="IPR005162">
    <property type="entry name" value="Retrotrans_gag_dom"/>
</dbReference>
<reference evidence="3" key="2">
    <citation type="submission" date="2025-08" db="UniProtKB">
        <authorList>
            <consortium name="RefSeq"/>
        </authorList>
    </citation>
    <scope>IDENTIFICATION</scope>
</reference>
<name>A0ABM3BJC7_GOSHI</name>
<evidence type="ECO:0000313" key="2">
    <source>
        <dbReference type="Proteomes" id="UP000818029"/>
    </source>
</evidence>
<organism evidence="2 3">
    <name type="scientific">Gossypium hirsutum</name>
    <name type="common">Upland cotton</name>
    <name type="synonym">Gossypium mexicanum</name>
    <dbReference type="NCBI Taxonomy" id="3635"/>
    <lineage>
        <taxon>Eukaryota</taxon>
        <taxon>Viridiplantae</taxon>
        <taxon>Streptophyta</taxon>
        <taxon>Embryophyta</taxon>
        <taxon>Tracheophyta</taxon>
        <taxon>Spermatophyta</taxon>
        <taxon>Magnoliopsida</taxon>
        <taxon>eudicotyledons</taxon>
        <taxon>Gunneridae</taxon>
        <taxon>Pentapetalae</taxon>
        <taxon>rosids</taxon>
        <taxon>malvids</taxon>
        <taxon>Malvales</taxon>
        <taxon>Malvaceae</taxon>
        <taxon>Malvoideae</taxon>
        <taxon>Gossypium</taxon>
    </lineage>
</organism>
<dbReference type="GeneID" id="121228058"/>
<dbReference type="PANTHER" id="PTHR34482:SF36">
    <property type="entry name" value="RETROTRANSPOSON GAG DOMAIN-CONTAINING PROTEIN"/>
    <property type="match status" value="1"/>
</dbReference>
<feature type="domain" description="Retrotransposon gag" evidence="1">
    <location>
        <begin position="66"/>
        <end position="151"/>
    </location>
</feature>
<proteinExistence type="predicted"/>
<dbReference type="Pfam" id="PF03732">
    <property type="entry name" value="Retrotrans_gag"/>
    <property type="match status" value="1"/>
</dbReference>
<evidence type="ECO:0000313" key="3">
    <source>
        <dbReference type="RefSeq" id="XP_040967121.1"/>
    </source>
</evidence>
<sequence>MSEGWEEARVAFFEMMYEWFGEYLRNHPEIPRPPPPATRPDEVPRVVEPIRLVLDELSYAPEESLKYVVSLLKDTAYHWWKTISLVAPRESITWEFFQVKFKKEYVSQRFLDQKRKEFLELKQGNRTVSEYEREFVRLSQYAKKWVQTEAEMCKHSEESLNKDIKLLIGILEIRELATLADLAKKVKELNNEIKQAKRET</sequence>
<dbReference type="RefSeq" id="XP_040967121.1">
    <property type="nucleotide sequence ID" value="XM_041111187.1"/>
</dbReference>
<accession>A0ABM3BJC7</accession>
<protein>
    <recommendedName>
        <fullName evidence="1">Retrotransposon gag domain-containing protein</fullName>
    </recommendedName>
</protein>